<dbReference type="EnsemblMetazoa" id="OVOC824.1">
    <property type="protein sequence ID" value="OVOC824.1"/>
    <property type="gene ID" value="WBGene00237633"/>
</dbReference>
<sequence>MYFLRNQELVTVEKKEGPDNDGGACVWCVKREGRRRQRSTSENKYRQGHLCDKTFRLKLLKLRFFKTELSGTVFTISFIIQFHQFCDFLMRLLNCNENFFPQSQYTLDYLRISASVSVKDL</sequence>
<dbReference type="EMBL" id="CMVM020000023">
    <property type="status" value="NOT_ANNOTATED_CDS"/>
    <property type="molecule type" value="Genomic_DNA"/>
</dbReference>
<accession>A0A8R1TZZ2</accession>
<dbReference type="AlphaFoldDB" id="A0A8R1TZZ2"/>
<reference evidence="2" key="1">
    <citation type="submission" date="2013-10" db="EMBL/GenBank/DDBJ databases">
        <title>Genome sequencing of Onchocerca volvulus.</title>
        <authorList>
            <person name="Cotton J."/>
            <person name="Tsai J."/>
            <person name="Stanley E."/>
            <person name="Tracey A."/>
            <person name="Holroyd N."/>
            <person name="Lustigman S."/>
            <person name="Berriman M."/>
        </authorList>
    </citation>
    <scope>NUCLEOTIDE SEQUENCE</scope>
</reference>
<organism evidence="1 2">
    <name type="scientific">Onchocerca volvulus</name>
    <dbReference type="NCBI Taxonomy" id="6282"/>
    <lineage>
        <taxon>Eukaryota</taxon>
        <taxon>Metazoa</taxon>
        <taxon>Ecdysozoa</taxon>
        <taxon>Nematoda</taxon>
        <taxon>Chromadorea</taxon>
        <taxon>Rhabditida</taxon>
        <taxon>Spirurina</taxon>
        <taxon>Spiruromorpha</taxon>
        <taxon>Filarioidea</taxon>
        <taxon>Onchocercidae</taxon>
        <taxon>Onchocerca</taxon>
    </lineage>
</organism>
<keyword evidence="2" id="KW-1185">Reference proteome</keyword>
<evidence type="ECO:0000313" key="1">
    <source>
        <dbReference type="EnsemblMetazoa" id="OVOC824.1"/>
    </source>
</evidence>
<name>A0A8R1TZZ2_ONCVO</name>
<evidence type="ECO:0000313" key="2">
    <source>
        <dbReference type="Proteomes" id="UP000024404"/>
    </source>
</evidence>
<protein>
    <submittedName>
        <fullName evidence="1">Uncharacterized protein</fullName>
    </submittedName>
</protein>
<dbReference type="Proteomes" id="UP000024404">
    <property type="component" value="Unassembled WGS sequence"/>
</dbReference>
<proteinExistence type="predicted"/>
<reference evidence="1" key="2">
    <citation type="submission" date="2022-06" db="UniProtKB">
        <authorList>
            <consortium name="EnsemblMetazoa"/>
        </authorList>
    </citation>
    <scope>IDENTIFICATION</scope>
</reference>